<dbReference type="SMART" id="SM00248">
    <property type="entry name" value="ANK"/>
    <property type="match status" value="2"/>
</dbReference>
<proteinExistence type="predicted"/>
<dbReference type="PRINTS" id="PR00633">
    <property type="entry name" value="RCCNDNSATION"/>
</dbReference>
<dbReference type="PANTHER" id="PTHR22872">
    <property type="entry name" value="BTK-BINDING PROTEIN-RELATED"/>
    <property type="match status" value="1"/>
</dbReference>
<organism evidence="6 7">
    <name type="scientific">Aphanomyces euteiches</name>
    <dbReference type="NCBI Taxonomy" id="100861"/>
    <lineage>
        <taxon>Eukaryota</taxon>
        <taxon>Sar</taxon>
        <taxon>Stramenopiles</taxon>
        <taxon>Oomycota</taxon>
        <taxon>Saprolegniomycetes</taxon>
        <taxon>Saprolegniales</taxon>
        <taxon>Verrucalvaceae</taxon>
        <taxon>Aphanomyces</taxon>
    </lineage>
</organism>
<dbReference type="SUPFAM" id="SSF50985">
    <property type="entry name" value="RCC1/BLIP-II"/>
    <property type="match status" value="2"/>
</dbReference>
<feature type="region of interest" description="Disordered" evidence="4">
    <location>
        <begin position="670"/>
        <end position="817"/>
    </location>
</feature>
<dbReference type="InterPro" id="IPR002110">
    <property type="entry name" value="Ankyrin_rpt"/>
</dbReference>
<feature type="domain" description="RCC1-like" evidence="5">
    <location>
        <begin position="124"/>
        <end position="341"/>
    </location>
</feature>
<dbReference type="EMBL" id="VJMJ01000088">
    <property type="protein sequence ID" value="KAF0736611.1"/>
    <property type="molecule type" value="Genomic_DNA"/>
</dbReference>
<evidence type="ECO:0000256" key="2">
    <source>
        <dbReference type="PROSITE-ProRule" id="PRU00023"/>
    </source>
</evidence>
<keyword evidence="2" id="KW-0040">ANK repeat</keyword>
<feature type="region of interest" description="Disordered" evidence="4">
    <location>
        <begin position="922"/>
        <end position="946"/>
    </location>
</feature>
<dbReference type="PROSITE" id="PS50297">
    <property type="entry name" value="ANK_REP_REGION"/>
    <property type="match status" value="2"/>
</dbReference>
<keyword evidence="7" id="KW-1185">Reference proteome</keyword>
<evidence type="ECO:0000256" key="1">
    <source>
        <dbReference type="ARBA" id="ARBA00022737"/>
    </source>
</evidence>
<dbReference type="InterPro" id="IPR058923">
    <property type="entry name" value="RCC1-like_dom"/>
</dbReference>
<dbReference type="CDD" id="cd22249">
    <property type="entry name" value="UDM1_RNF168_RNF169-like"/>
    <property type="match status" value="1"/>
</dbReference>
<feature type="repeat" description="RCC1" evidence="3">
    <location>
        <begin position="470"/>
        <end position="516"/>
    </location>
</feature>
<evidence type="ECO:0000313" key="7">
    <source>
        <dbReference type="Proteomes" id="UP000481153"/>
    </source>
</evidence>
<protein>
    <recommendedName>
        <fullName evidence="5">RCC1-like domain-containing protein</fullName>
    </recommendedName>
</protein>
<dbReference type="InterPro" id="IPR000408">
    <property type="entry name" value="Reg_chr_condens"/>
</dbReference>
<dbReference type="PANTHER" id="PTHR22872:SF2">
    <property type="entry name" value="INHIBITOR OF BRUTON TYROSINE KINASE"/>
    <property type="match status" value="1"/>
</dbReference>
<feature type="repeat" description="ANK" evidence="2">
    <location>
        <begin position="66"/>
        <end position="98"/>
    </location>
</feature>
<feature type="repeat" description="RCC1" evidence="3">
    <location>
        <begin position="131"/>
        <end position="183"/>
    </location>
</feature>
<dbReference type="PROSITE" id="PS50088">
    <property type="entry name" value="ANK_REPEAT"/>
    <property type="match status" value="2"/>
</dbReference>
<comment type="caution">
    <text evidence="6">The sequence shown here is derived from an EMBL/GenBank/DDBJ whole genome shotgun (WGS) entry which is preliminary data.</text>
</comment>
<gene>
    <name evidence="6" type="ORF">Ae201684_007061</name>
</gene>
<feature type="compositionally biased region" description="Basic and acidic residues" evidence="4">
    <location>
        <begin position="706"/>
        <end position="730"/>
    </location>
</feature>
<dbReference type="SUPFAM" id="SSF48403">
    <property type="entry name" value="Ankyrin repeat"/>
    <property type="match status" value="1"/>
</dbReference>
<feature type="repeat" description="RCC1" evidence="3">
    <location>
        <begin position="184"/>
        <end position="234"/>
    </location>
</feature>
<dbReference type="Pfam" id="PF12796">
    <property type="entry name" value="Ank_2"/>
    <property type="match status" value="1"/>
</dbReference>
<dbReference type="Gene3D" id="1.25.40.20">
    <property type="entry name" value="Ankyrin repeat-containing domain"/>
    <property type="match status" value="1"/>
</dbReference>
<dbReference type="AlphaFoldDB" id="A0A6G0X9G2"/>
<dbReference type="PROSITE" id="PS00626">
    <property type="entry name" value="RCC1_2"/>
    <property type="match status" value="1"/>
</dbReference>
<reference evidence="6 7" key="1">
    <citation type="submission" date="2019-07" db="EMBL/GenBank/DDBJ databases">
        <title>Genomics analysis of Aphanomyces spp. identifies a new class of oomycete effector associated with host adaptation.</title>
        <authorList>
            <person name="Gaulin E."/>
        </authorList>
    </citation>
    <scope>NUCLEOTIDE SEQUENCE [LARGE SCALE GENOMIC DNA]</scope>
    <source>
        <strain evidence="6 7">ATCC 201684</strain>
    </source>
</reference>
<feature type="compositionally biased region" description="Low complexity" evidence="4">
    <location>
        <begin position="771"/>
        <end position="782"/>
    </location>
</feature>
<feature type="repeat" description="RCC1" evidence="3">
    <location>
        <begin position="429"/>
        <end position="469"/>
    </location>
</feature>
<dbReference type="VEuPathDB" id="FungiDB:AeMF1_018284"/>
<sequence length="946" mass="103623">MDIWKAAHDNDFGAVEYLLKEGEVPVDERNSIGETALHVAASRGFDNVVDLLLRHGADPNAQDKESGYTPLHRSFLHGHLNASLLLLNGGAMLSADESPQCVLDNDGLSPLDLLSTRLERDKSSTASATGGEIYTFGKVDFQLGYHLPHGDEQYIPRRVKFPPGVDLVGVSAAMYHTLAVSSTGQCYSWGFGKGGRLGTGSEFNCIHPVQLHFPLRVVVKASAGENHSLALTSNGHVYSWGSNSFGQLGFPVKTTNASSRLSPKRIDAFKGVVIVDIAAASSHSAAITSSGHVFTWGSNKKGQLGRKEGFGTDQALPTPKRVDSLLPHNANPAVTGEYTSVVATKIAVSCHHTCVILRVQRDLCDQGQVWQWGWGAFFPSQVILRHHSREEKLRQQHQNIWLPRAQQYPISIVDISCAPLHSIGLSSLGNVYTWGHGPNPLGGLNYVPLHDRATSVAAAKEHCAVVLQSGDVYTWGCGTLGHEGRNWQPIPKRVARVKQATGVVAGPQHTAVLVAPRRPSVECGHDTLLDQCQHVLREQVTLQSVIKLFAKADMLDMIPLQEMCRQFVAQNLDAVLEMTKNVEEWPIELDEVGTERQLLLQAQEEAAPVVKASTAVTEIPIKKDIEKKLRSLRKRVDQLNDLELLVSLNDSQKAKLKRKPDLQRQIQELSAQLPPPPPAPPAAEKPNEAKTRTPETSQPKASRRASNAEKKNKVEVKRNEPPKNEVEEVKPSPSPSLTAKPAPEPKAPKGKAKFVPLDSFLAQSKPPTPLLKPTTPLTKPLVPSTPPLSWVSPSLKPQMPPPMKLSQSPSMAPASAPLVGSGQSFSLECFMKPSRKSKAMAVVEEKKSWNVVAPAAAHSLTAIQAAEAIQVKQTWNLRENKWGLCQSENVNLADIQSIEMREKQEMEELIRQDNELAKKLQAEEFERAKRQQKRRAKGNRSTVRAA</sequence>
<dbReference type="Proteomes" id="UP000481153">
    <property type="component" value="Unassembled WGS sequence"/>
</dbReference>
<dbReference type="InterPro" id="IPR009091">
    <property type="entry name" value="RCC1/BLIP-II"/>
</dbReference>
<dbReference type="Gene3D" id="2.130.10.30">
    <property type="entry name" value="Regulator of chromosome condensation 1/beta-lactamase-inhibitor protein II"/>
    <property type="match status" value="2"/>
</dbReference>
<feature type="compositionally biased region" description="Low complexity" evidence="4">
    <location>
        <begin position="808"/>
        <end position="817"/>
    </location>
</feature>
<feature type="repeat" description="ANK" evidence="2">
    <location>
        <begin position="32"/>
        <end position="64"/>
    </location>
</feature>
<evidence type="ECO:0000256" key="3">
    <source>
        <dbReference type="PROSITE-ProRule" id="PRU00235"/>
    </source>
</evidence>
<dbReference type="PROSITE" id="PS50012">
    <property type="entry name" value="RCC1_3"/>
    <property type="match status" value="6"/>
</dbReference>
<feature type="repeat" description="RCC1" evidence="3">
    <location>
        <begin position="235"/>
        <end position="290"/>
    </location>
</feature>
<keyword evidence="1" id="KW-0677">Repeat</keyword>
<dbReference type="InterPro" id="IPR051625">
    <property type="entry name" value="Signaling_Regulatory_Domain"/>
</dbReference>
<accession>A0A6G0X9G2</accession>
<name>A0A6G0X9G2_9STRA</name>
<evidence type="ECO:0000259" key="5">
    <source>
        <dbReference type="Pfam" id="PF25390"/>
    </source>
</evidence>
<dbReference type="Pfam" id="PF00415">
    <property type="entry name" value="RCC1"/>
    <property type="match status" value="1"/>
</dbReference>
<feature type="compositionally biased region" description="Pro residues" evidence="4">
    <location>
        <begin position="673"/>
        <end position="683"/>
    </location>
</feature>
<dbReference type="Pfam" id="PF25390">
    <property type="entry name" value="WD40_RLD"/>
    <property type="match status" value="1"/>
</dbReference>
<feature type="repeat" description="RCC1" evidence="3">
    <location>
        <begin position="291"/>
        <end position="346"/>
    </location>
</feature>
<evidence type="ECO:0000256" key="4">
    <source>
        <dbReference type="SAM" id="MobiDB-lite"/>
    </source>
</evidence>
<evidence type="ECO:0000313" key="6">
    <source>
        <dbReference type="EMBL" id="KAF0736611.1"/>
    </source>
</evidence>
<dbReference type="InterPro" id="IPR036770">
    <property type="entry name" value="Ankyrin_rpt-contain_sf"/>
</dbReference>